<evidence type="ECO:0000259" key="10">
    <source>
        <dbReference type="Pfam" id="PF05922"/>
    </source>
</evidence>
<comment type="similarity">
    <text evidence="1 5 6">Belongs to the peptidase S8 family.</text>
</comment>
<feature type="compositionally biased region" description="Pro residues" evidence="7">
    <location>
        <begin position="30"/>
        <end position="45"/>
    </location>
</feature>
<dbReference type="InterPro" id="IPR023828">
    <property type="entry name" value="Peptidase_S8_Ser-AS"/>
</dbReference>
<reference evidence="11" key="1">
    <citation type="journal article" date="2014" name="Int. J. Syst. Evol. Microbiol.">
        <title>Complete genome sequence of Corynebacterium casei LMG S-19264T (=DSM 44701T), isolated from a smear-ripened cheese.</title>
        <authorList>
            <consortium name="US DOE Joint Genome Institute (JGI-PGF)"/>
            <person name="Walter F."/>
            <person name="Albersmeier A."/>
            <person name="Kalinowski J."/>
            <person name="Ruckert C."/>
        </authorList>
    </citation>
    <scope>NUCLEOTIDE SEQUENCE</scope>
    <source>
        <strain evidence="11">JCM 4633</strain>
    </source>
</reference>
<feature type="region of interest" description="Disordered" evidence="7">
    <location>
        <begin position="28"/>
        <end position="55"/>
    </location>
</feature>
<dbReference type="Gene3D" id="3.40.50.200">
    <property type="entry name" value="Peptidase S8/S53 domain"/>
    <property type="match status" value="1"/>
</dbReference>
<sequence>MRLPRRYGPAAALLLALPLVVALADTPGAPAGPGPGPGPGGPHRPAPLRTTAGERVPGHYIVTLRSGTSPRALTGRLDVTPDYVYTHALTGFAATLSAEQLETVRSTPGVAAVEQDAVLTQAEAAATPVARAAGRVGTGSYGLDRIDQRDLPLDSQFNATATGEGATVYVMDTGIDYAHPDFGGRAKNGIDLVSVTGNGSDCRTGTGHGTHVAGVVGGATFGVARKVSLVSVRVLDCGGRTTVAKFIAGFDYVARSAAPASVVNASISGPSSQAVDTAVGNVAAKGVPPVVAAGNENDNACDHSPAGALAALAVGATDQQDRMTDFSNYGPCARILAPGADIVSAAMGGGSATRSGTSQASPHVAGVAALYKAKNPTAGSTAVINWIVEQSTKNAAKDMKPGTPNRLLYTGGL</sequence>
<dbReference type="PANTHER" id="PTHR43806">
    <property type="entry name" value="PEPTIDASE S8"/>
    <property type="match status" value="1"/>
</dbReference>
<feature type="domain" description="Inhibitor I9" evidence="10">
    <location>
        <begin position="80"/>
        <end position="119"/>
    </location>
</feature>
<feature type="active site" description="Charge relay system" evidence="5">
    <location>
        <position position="208"/>
    </location>
</feature>
<dbReference type="PROSITE" id="PS51892">
    <property type="entry name" value="SUBTILASE"/>
    <property type="match status" value="1"/>
</dbReference>
<dbReference type="InterPro" id="IPR023827">
    <property type="entry name" value="Peptidase_S8_Asp-AS"/>
</dbReference>
<dbReference type="PANTHER" id="PTHR43806:SF11">
    <property type="entry name" value="CEREVISIN-RELATED"/>
    <property type="match status" value="1"/>
</dbReference>
<evidence type="ECO:0000256" key="6">
    <source>
        <dbReference type="RuleBase" id="RU003355"/>
    </source>
</evidence>
<feature type="domain" description="Peptidase S8/S53" evidence="9">
    <location>
        <begin position="163"/>
        <end position="394"/>
    </location>
</feature>
<evidence type="ECO:0008006" key="13">
    <source>
        <dbReference type="Google" id="ProtNLM"/>
    </source>
</evidence>
<dbReference type="Gene3D" id="3.30.70.80">
    <property type="entry name" value="Peptidase S8 propeptide/proteinase inhibitor I9"/>
    <property type="match status" value="1"/>
</dbReference>
<dbReference type="GO" id="GO:0005615">
    <property type="term" value="C:extracellular space"/>
    <property type="evidence" value="ECO:0007669"/>
    <property type="project" value="TreeGrafter"/>
</dbReference>
<dbReference type="InterPro" id="IPR015500">
    <property type="entry name" value="Peptidase_S8_subtilisin-rel"/>
</dbReference>
<evidence type="ECO:0000259" key="9">
    <source>
        <dbReference type="Pfam" id="PF00082"/>
    </source>
</evidence>
<dbReference type="InterPro" id="IPR034193">
    <property type="entry name" value="PCSK9_ProteinaseK-like"/>
</dbReference>
<dbReference type="CDD" id="cd04077">
    <property type="entry name" value="Peptidases_S8_PCSK9_ProteinaseK_like"/>
    <property type="match status" value="1"/>
</dbReference>
<evidence type="ECO:0000313" key="12">
    <source>
        <dbReference type="Proteomes" id="UP000646244"/>
    </source>
</evidence>
<dbReference type="PROSITE" id="PS00136">
    <property type="entry name" value="SUBTILASE_ASP"/>
    <property type="match status" value="1"/>
</dbReference>
<keyword evidence="3 5" id="KW-0378">Hydrolase</keyword>
<proteinExistence type="inferred from homology"/>
<feature type="active site" description="Charge relay system" evidence="5">
    <location>
        <position position="172"/>
    </location>
</feature>
<dbReference type="EMBL" id="BMVB01000011">
    <property type="protein sequence ID" value="GHC56483.1"/>
    <property type="molecule type" value="Genomic_DNA"/>
</dbReference>
<feature type="active site" description="Charge relay system" evidence="5">
    <location>
        <position position="358"/>
    </location>
</feature>
<dbReference type="GO" id="GO:0006508">
    <property type="term" value="P:proteolysis"/>
    <property type="evidence" value="ECO:0007669"/>
    <property type="project" value="UniProtKB-KW"/>
</dbReference>
<feature type="signal peptide" evidence="8">
    <location>
        <begin position="1"/>
        <end position="24"/>
    </location>
</feature>
<dbReference type="Pfam" id="PF05922">
    <property type="entry name" value="Inhibitor_I9"/>
    <property type="match status" value="1"/>
</dbReference>
<organism evidence="11 12">
    <name type="scientific">Streptomyces cinnamoneus</name>
    <name type="common">Streptoverticillium cinnamoneum</name>
    <dbReference type="NCBI Taxonomy" id="53446"/>
    <lineage>
        <taxon>Bacteria</taxon>
        <taxon>Bacillati</taxon>
        <taxon>Actinomycetota</taxon>
        <taxon>Actinomycetes</taxon>
        <taxon>Kitasatosporales</taxon>
        <taxon>Streptomycetaceae</taxon>
        <taxon>Streptomyces</taxon>
        <taxon>Streptomyces cinnamoneus group</taxon>
    </lineage>
</organism>
<feature type="chain" id="PRO_5037525887" description="S8 family peptidase" evidence="8">
    <location>
        <begin position="25"/>
        <end position="413"/>
    </location>
</feature>
<evidence type="ECO:0000256" key="1">
    <source>
        <dbReference type="ARBA" id="ARBA00011073"/>
    </source>
</evidence>
<dbReference type="FunFam" id="3.40.50.200:FF:000014">
    <property type="entry name" value="Proteinase K"/>
    <property type="match status" value="1"/>
</dbReference>
<dbReference type="InterPro" id="IPR022398">
    <property type="entry name" value="Peptidase_S8_His-AS"/>
</dbReference>
<dbReference type="PROSITE" id="PS00137">
    <property type="entry name" value="SUBTILASE_HIS"/>
    <property type="match status" value="1"/>
</dbReference>
<evidence type="ECO:0000256" key="7">
    <source>
        <dbReference type="SAM" id="MobiDB-lite"/>
    </source>
</evidence>
<dbReference type="Pfam" id="PF00082">
    <property type="entry name" value="Peptidase_S8"/>
    <property type="match status" value="1"/>
</dbReference>
<evidence type="ECO:0000313" key="11">
    <source>
        <dbReference type="EMBL" id="GHC56483.1"/>
    </source>
</evidence>
<dbReference type="InterPro" id="IPR050131">
    <property type="entry name" value="Peptidase_S8_subtilisin-like"/>
</dbReference>
<protein>
    <recommendedName>
        <fullName evidence="13">S8 family peptidase</fullName>
    </recommendedName>
</protein>
<keyword evidence="4 5" id="KW-0720">Serine protease</keyword>
<evidence type="ECO:0000256" key="5">
    <source>
        <dbReference type="PROSITE-ProRule" id="PRU01240"/>
    </source>
</evidence>
<evidence type="ECO:0000256" key="3">
    <source>
        <dbReference type="ARBA" id="ARBA00022801"/>
    </source>
</evidence>
<dbReference type="Proteomes" id="UP000646244">
    <property type="component" value="Unassembled WGS sequence"/>
</dbReference>
<evidence type="ECO:0000256" key="8">
    <source>
        <dbReference type="SAM" id="SignalP"/>
    </source>
</evidence>
<evidence type="ECO:0000256" key="2">
    <source>
        <dbReference type="ARBA" id="ARBA00022670"/>
    </source>
</evidence>
<dbReference type="GO" id="GO:0004252">
    <property type="term" value="F:serine-type endopeptidase activity"/>
    <property type="evidence" value="ECO:0007669"/>
    <property type="project" value="UniProtKB-UniRule"/>
</dbReference>
<dbReference type="RefSeq" id="WP_190110875.1">
    <property type="nucleotide sequence ID" value="NZ_BMVB01000011.1"/>
</dbReference>
<name>A0A918WJ53_STRCJ</name>
<dbReference type="InterPro" id="IPR010259">
    <property type="entry name" value="S8pro/Inhibitor_I9"/>
</dbReference>
<dbReference type="InterPro" id="IPR000209">
    <property type="entry name" value="Peptidase_S8/S53_dom"/>
</dbReference>
<dbReference type="InterPro" id="IPR037045">
    <property type="entry name" value="S8pro/Inhibitor_I9_sf"/>
</dbReference>
<dbReference type="SUPFAM" id="SSF54897">
    <property type="entry name" value="Protease propeptides/inhibitors"/>
    <property type="match status" value="1"/>
</dbReference>
<dbReference type="InterPro" id="IPR036852">
    <property type="entry name" value="Peptidase_S8/S53_dom_sf"/>
</dbReference>
<comment type="caution">
    <text evidence="11">The sequence shown here is derived from an EMBL/GenBank/DDBJ whole genome shotgun (WGS) entry which is preliminary data.</text>
</comment>
<keyword evidence="2 5" id="KW-0645">Protease</keyword>
<gene>
    <name evidence="11" type="ORF">GCM10010507_36380</name>
</gene>
<dbReference type="SUPFAM" id="SSF52743">
    <property type="entry name" value="Subtilisin-like"/>
    <property type="match status" value="1"/>
</dbReference>
<dbReference type="PRINTS" id="PR00723">
    <property type="entry name" value="SUBTILISIN"/>
</dbReference>
<evidence type="ECO:0000256" key="4">
    <source>
        <dbReference type="ARBA" id="ARBA00022825"/>
    </source>
</evidence>
<dbReference type="PROSITE" id="PS00138">
    <property type="entry name" value="SUBTILASE_SER"/>
    <property type="match status" value="1"/>
</dbReference>
<reference evidence="11" key="2">
    <citation type="submission" date="2020-09" db="EMBL/GenBank/DDBJ databases">
        <authorList>
            <person name="Sun Q."/>
            <person name="Ohkuma M."/>
        </authorList>
    </citation>
    <scope>NUCLEOTIDE SEQUENCE</scope>
    <source>
        <strain evidence="11">JCM 4633</strain>
    </source>
</reference>
<dbReference type="AlphaFoldDB" id="A0A918WJ53"/>
<accession>A0A918WJ53</accession>
<keyword evidence="8" id="KW-0732">Signal</keyword>